<keyword evidence="8" id="KW-0862">Zinc</keyword>
<feature type="domain" description="RNA polymerase Rpb2" evidence="17">
    <location>
        <begin position="496"/>
        <end position="561"/>
    </location>
</feature>
<keyword evidence="3 12" id="KW-0240">DNA-directed RNA polymerase</keyword>
<organism evidence="19 20">
    <name type="scientific">Baudoinia panamericana (strain UAMH 10762)</name>
    <name type="common">Angels' share fungus</name>
    <name type="synonym">Baudoinia compniacensis (strain UAMH 10762)</name>
    <dbReference type="NCBI Taxonomy" id="717646"/>
    <lineage>
        <taxon>Eukaryota</taxon>
        <taxon>Fungi</taxon>
        <taxon>Dikarya</taxon>
        <taxon>Ascomycota</taxon>
        <taxon>Pezizomycotina</taxon>
        <taxon>Dothideomycetes</taxon>
        <taxon>Dothideomycetidae</taxon>
        <taxon>Mycosphaerellales</taxon>
        <taxon>Teratosphaeriaceae</taxon>
        <taxon>Baudoinia</taxon>
    </lineage>
</organism>
<dbReference type="Gene3D" id="3.90.1110.10">
    <property type="entry name" value="RNA polymerase Rpb2, domain 2"/>
    <property type="match status" value="1"/>
</dbReference>
<keyword evidence="5 12" id="KW-0548">Nucleotidyltransferase</keyword>
<comment type="subcellular location">
    <subcellularLocation>
        <location evidence="1">Nucleus</location>
        <location evidence="1">Nucleolus</location>
    </subcellularLocation>
</comment>
<evidence type="ECO:0000259" key="18">
    <source>
        <dbReference type="Pfam" id="PF06883"/>
    </source>
</evidence>
<sequence length="1702" mass="191451">MAPPRMNGVEPSPRKWTTEYDTLRRHKLFREPPDKKTAYPSLAQAIKPHVESFNTIFAPDGQLQHALRDIGTKTFLDVEPGAGLDDNARPRNRLQLRVKEVFLERSVVSANNKQLGKRDILPVECRERHVTYRGRFRGRFEYRVNDGQWKESVREFGQLPIMLRSNRCHLEGLSPKQLVDCREETEELGGYFIVNGIEKLIRMLIVNRRNFPMAIIRPSFENRGPTYTKYGIQIRSVRPDQTSQTNVLHYLSDGNVTFRFSWRKNEYLVPVVMILKALVETTDREIYEGVVGPADTKGLEAKQFVTDRVELLLRTYQAYQLYNRDQTKAYLGSKFRIVLGVPDDMSDESAGAEFLRKIVLPHLGCFDVTEANNEDKARMLLFMIRKLYALAEGECMVDNPDTVSSQEILLPGALYGMIIKERLEEWLTSIGAQLRDWSRNNQYPSFTSREFERDFMSKVLRKTNENLGQALDYFLSTGNLVSPTGLDLQQVSGYTVVAEKINFYRFISHFRMVHRGSFFAELKTTTVRKLLPESWGFLCPVHTPDGAPCGLLNHLSHKCKVATESADVSNIPHLIAQLGVVSSSAASLSDSVVVQLDGRILGFCTPKQAKVIGDTLRYWKVEGSHGVPLDLEVGFIPSSNGGQYPGVYMFSSPARMLRPVKYLPLDKTDYVGAFEQPFMSIACTEPEIVSGDSTHVEYDPTNILSIVANQTPFPDFNQSPRNMYQCLSADHEVLTNAGWKALPAIQAADQVMTMDLRTGIQQWNAVQATTRFAYGGPLYRLMSGGMDAVCNESHRWYLNTKDRPTTYKSYTTQQMLDSKLIALTTATGKEKGQWSRKAGTTTHLNHKIPTVGQNGNAMYLWPDCPWLPRSFARDEACNLDWCRFVGLVMGDGGINHITNTQGQESYYVEIRDCAGKPDATAYIEDLLKRLAAKIPGFVIEPPCVFGVQEEHTWTIQHRGLYQFFLPMMRGPQSYDPLDDSMCRTYQASHYQALSRSDNEPILPAPAGWKTGDWWYRRRWMYYSWLYLLARDQARAIIKGIAIADGDWSITYKARSKGGRILCSGGGAKRIKLSMDSVQSEQLAVPLMNRGVVRVFSSSIPLMHDMSVLGLLADTRVNIGVDHEKSQRMPSMGSNANTTTWRVSFTFANSELTVSAPQPQPYYNPRHDGFVYCLTVPNGNFLARRTVQYSDNHKTLEVIDAAQKPFFTGNCQMGKQTMGTPGTALKYRTDNKTYRLQTGQTPVVRPPLYNEYGLDNFPNGTNAVVAVIAYTGYDMDDAMILNKSAHERGFGHGTVYKTKKIDLSEDSKQTRGRGSKVVSMFGFAPGGLMKAQWKNTLDDDGFAAVGMKVKEGDIIAASHSVTWDPSANEYVNRDGITHLHRYKEPEEAFVEEIKIIGSELSDNTPSQAVSIRFRIPRSPVIGDKFSSRHGQKGVCSQKWPSINMPFTESGIQPDIIINPHAFPSRMTIGMFVESLAGKSGALHGLAQDSTPFKFKDKEGETAVEYFGHQLKRAGYNYHGNEPMYSGITGEELAADIYVGVVYYQRLRHMVNDKFQVRTTGPVTPLTGQPIKGRAKGGGIRVGEMERDALLAHGTAFLLQDRLMNCSDYTKAWICKACGSFLSTQPSAGQYSRRRMGEGGRFRCKRCSRRATNVDPRSQCWEDRKGQKWFGGDDVTQVAVPGVLRYLDVELAAMGIRLKFTVGP</sequence>
<evidence type="ECO:0000259" key="13">
    <source>
        <dbReference type="Pfam" id="PF00562"/>
    </source>
</evidence>
<keyword evidence="7" id="KW-0863">Zinc-finger</keyword>
<dbReference type="InterPro" id="IPR015712">
    <property type="entry name" value="DNA-dir_RNA_pol_su2"/>
</dbReference>
<evidence type="ECO:0000256" key="1">
    <source>
        <dbReference type="ARBA" id="ARBA00004604"/>
    </source>
</evidence>
<dbReference type="GO" id="GO:0032549">
    <property type="term" value="F:ribonucleoside binding"/>
    <property type="evidence" value="ECO:0007669"/>
    <property type="project" value="InterPro"/>
</dbReference>
<dbReference type="InterPro" id="IPR030934">
    <property type="entry name" value="Intein_C"/>
</dbReference>
<evidence type="ECO:0000256" key="12">
    <source>
        <dbReference type="RuleBase" id="RU363031"/>
    </source>
</evidence>
<evidence type="ECO:0000259" key="15">
    <source>
        <dbReference type="Pfam" id="PF04561"/>
    </source>
</evidence>
<dbReference type="PROSITE" id="PS50818">
    <property type="entry name" value="INTEIN_C_TER"/>
    <property type="match status" value="1"/>
</dbReference>
<dbReference type="STRING" id="717646.M2MWL2"/>
<dbReference type="eggNOG" id="KOG0216">
    <property type="taxonomic scope" value="Eukaryota"/>
</dbReference>
<dbReference type="InterPro" id="IPR007644">
    <property type="entry name" value="RNA_pol_bsu_protrusion"/>
</dbReference>
<dbReference type="GO" id="GO:0006362">
    <property type="term" value="P:transcription elongation by RNA polymerase I"/>
    <property type="evidence" value="ECO:0007669"/>
    <property type="project" value="EnsemblFungi"/>
</dbReference>
<keyword evidence="20" id="KW-1185">Reference proteome</keyword>
<dbReference type="GO" id="GO:0003899">
    <property type="term" value="F:DNA-directed RNA polymerase activity"/>
    <property type="evidence" value="ECO:0007669"/>
    <property type="project" value="UniProtKB-EC"/>
</dbReference>
<dbReference type="InterPro" id="IPR037034">
    <property type="entry name" value="RNA_pol_Rpb2_2_sf"/>
</dbReference>
<evidence type="ECO:0000259" key="16">
    <source>
        <dbReference type="Pfam" id="PF04563"/>
    </source>
</evidence>
<dbReference type="CDD" id="cd00653">
    <property type="entry name" value="RNA_pol_B_RPB2"/>
    <property type="match status" value="1"/>
</dbReference>
<evidence type="ECO:0000313" key="20">
    <source>
        <dbReference type="Proteomes" id="UP000011761"/>
    </source>
</evidence>
<dbReference type="FunFam" id="3.90.1110.10:FF:000007">
    <property type="entry name" value="DNA-directed RNA polymerase subunit beta"/>
    <property type="match status" value="1"/>
</dbReference>
<dbReference type="Gene3D" id="2.40.270.10">
    <property type="entry name" value="DNA-directed RNA polymerase, subunit 2, domain 6"/>
    <property type="match status" value="2"/>
</dbReference>
<dbReference type="InterPro" id="IPR037033">
    <property type="entry name" value="DNA-dir_RNAP_su2_hyb_sf"/>
</dbReference>
<evidence type="ECO:0000256" key="8">
    <source>
        <dbReference type="ARBA" id="ARBA00022833"/>
    </source>
</evidence>
<keyword evidence="6" id="KW-0479">Metal-binding</keyword>
<dbReference type="Pfam" id="PF04561">
    <property type="entry name" value="RNA_pol_Rpb2_2"/>
    <property type="match status" value="1"/>
</dbReference>
<dbReference type="EMBL" id="KB445556">
    <property type="protein sequence ID" value="EMC95933.1"/>
    <property type="molecule type" value="Genomic_DNA"/>
</dbReference>
<dbReference type="Pfam" id="PF06883">
    <property type="entry name" value="RNA_pol_Rpa2_4"/>
    <property type="match status" value="1"/>
</dbReference>
<dbReference type="SUPFAM" id="SSF64484">
    <property type="entry name" value="beta and beta-prime subunits of DNA dependent RNA-polymerase"/>
    <property type="match status" value="2"/>
</dbReference>
<dbReference type="SUPFAM" id="SSF51294">
    <property type="entry name" value="Hedgehog/intein (Hint) domain"/>
    <property type="match status" value="1"/>
</dbReference>
<dbReference type="OMA" id="NSWISHY"/>
<feature type="domain" description="DNA-directed RNA polymerase subunit 2 hybrid-binding" evidence="13">
    <location>
        <begin position="1198"/>
        <end position="1574"/>
    </location>
</feature>
<feature type="domain" description="RNA polymerase Rpb2" evidence="14">
    <location>
        <begin position="1576"/>
        <end position="1641"/>
    </location>
</feature>
<dbReference type="GeneID" id="19112484"/>
<dbReference type="InterPro" id="IPR007645">
    <property type="entry name" value="RNA_pol_Rpb2_3"/>
</dbReference>
<name>M2MWL2_BAUPA</name>
<dbReference type="InterPro" id="IPR036844">
    <property type="entry name" value="Hint_dom_sf"/>
</dbReference>
<protein>
    <recommendedName>
        <fullName evidence="12">DNA-directed RNA polymerase subunit beta</fullName>
        <ecNumber evidence="12">2.7.7.6</ecNumber>
    </recommendedName>
</protein>
<dbReference type="OrthoDB" id="10248617at2759"/>
<dbReference type="GO" id="GO:0005736">
    <property type="term" value="C:RNA polymerase I complex"/>
    <property type="evidence" value="ECO:0007669"/>
    <property type="project" value="EnsemblFungi"/>
</dbReference>
<dbReference type="GO" id="GO:0003677">
    <property type="term" value="F:DNA binding"/>
    <property type="evidence" value="ECO:0007669"/>
    <property type="project" value="InterPro"/>
</dbReference>
<proteinExistence type="inferred from homology"/>
<feature type="domain" description="RNA polymerase Rpb2" evidence="15">
    <location>
        <begin position="208"/>
        <end position="408"/>
    </location>
</feature>
<keyword evidence="9 12" id="KW-0804">Transcription</keyword>
<dbReference type="InterPro" id="IPR007120">
    <property type="entry name" value="DNA-dir_RNAP_su2_dom"/>
</dbReference>
<dbReference type="FunFam" id="2.40.270.10:FF:000011">
    <property type="entry name" value="DNA-directed RNA polymerase subunit beta"/>
    <property type="match status" value="1"/>
</dbReference>
<dbReference type="Proteomes" id="UP000011761">
    <property type="component" value="Unassembled WGS sequence"/>
</dbReference>
<evidence type="ECO:0000259" key="17">
    <source>
        <dbReference type="Pfam" id="PF04565"/>
    </source>
</evidence>
<evidence type="ECO:0000256" key="9">
    <source>
        <dbReference type="ARBA" id="ARBA00023163"/>
    </source>
</evidence>
<dbReference type="PROSITE" id="PS01166">
    <property type="entry name" value="RNA_POL_BETA"/>
    <property type="match status" value="1"/>
</dbReference>
<dbReference type="InterPro" id="IPR009674">
    <property type="entry name" value="Rpa2_dom_4"/>
</dbReference>
<dbReference type="GO" id="GO:0006361">
    <property type="term" value="P:transcription initiation at RNA polymerase I promoter"/>
    <property type="evidence" value="ECO:0007669"/>
    <property type="project" value="EnsemblFungi"/>
</dbReference>
<feature type="domain" description="RNA polymerase beta subunit protrusion" evidence="16">
    <location>
        <begin position="46"/>
        <end position="463"/>
    </location>
</feature>
<evidence type="ECO:0000256" key="10">
    <source>
        <dbReference type="ARBA" id="ARBA00023242"/>
    </source>
</evidence>
<dbReference type="Gene3D" id="3.90.1100.10">
    <property type="match status" value="2"/>
</dbReference>
<dbReference type="HOGENOM" id="CLU_000524_5_1_1"/>
<dbReference type="InterPro" id="IPR007641">
    <property type="entry name" value="RNA_pol_Rpb2_7"/>
</dbReference>
<dbReference type="Gene3D" id="3.90.1800.10">
    <property type="entry name" value="RNA polymerase alpha subunit dimerisation domain"/>
    <property type="match status" value="1"/>
</dbReference>
<keyword evidence="10" id="KW-0539">Nucleus</keyword>
<dbReference type="Pfam" id="PF04563">
    <property type="entry name" value="RNA_pol_Rpb2_1"/>
    <property type="match status" value="1"/>
</dbReference>
<comment type="function">
    <text evidence="12">DNA-dependent RNA polymerase catalyzes the transcription of DNA into RNA using the four ribonucleoside triphosphates as substrates.</text>
</comment>
<feature type="domain" description="DNA-directed RNA polymerase I subunit RPA2" evidence="18">
    <location>
        <begin position="601"/>
        <end position="658"/>
    </location>
</feature>
<evidence type="ECO:0000256" key="6">
    <source>
        <dbReference type="ARBA" id="ARBA00022723"/>
    </source>
</evidence>
<dbReference type="FunFam" id="3.90.1100.10:FF:000016">
    <property type="entry name" value="DNA-directed RNA polymerase subunit beta"/>
    <property type="match status" value="1"/>
</dbReference>
<comment type="catalytic activity">
    <reaction evidence="11">
        <text>RNA(n) + a ribonucleoside 5'-triphosphate = RNA(n+1) + diphosphate</text>
        <dbReference type="Rhea" id="RHEA:21248"/>
        <dbReference type="Rhea" id="RHEA-COMP:14527"/>
        <dbReference type="Rhea" id="RHEA-COMP:17342"/>
        <dbReference type="ChEBI" id="CHEBI:33019"/>
        <dbReference type="ChEBI" id="CHEBI:61557"/>
        <dbReference type="ChEBI" id="CHEBI:140395"/>
        <dbReference type="EC" id="2.7.7.6"/>
    </reaction>
    <physiologicalReaction direction="left-to-right" evidence="11">
        <dbReference type="Rhea" id="RHEA:21249"/>
    </physiologicalReaction>
</comment>
<dbReference type="GO" id="GO:0006363">
    <property type="term" value="P:termination of RNA polymerase I transcription"/>
    <property type="evidence" value="ECO:0007669"/>
    <property type="project" value="EnsemblFungi"/>
</dbReference>
<gene>
    <name evidence="19" type="ORF">BAUCODRAFT_34698</name>
</gene>
<dbReference type="FunFam" id="3.90.1100.10:FF:000008">
    <property type="entry name" value="DNA-directed RNA polymerase subunit beta"/>
    <property type="match status" value="1"/>
</dbReference>
<evidence type="ECO:0000313" key="19">
    <source>
        <dbReference type="EMBL" id="EMC95933.1"/>
    </source>
</evidence>
<dbReference type="InterPro" id="IPR014724">
    <property type="entry name" value="RNA_pol_RPB2_OB-fold"/>
</dbReference>
<dbReference type="InterPro" id="IPR007121">
    <property type="entry name" value="RNA_pol_bsu_CS"/>
</dbReference>
<reference evidence="19 20" key="1">
    <citation type="journal article" date="2012" name="PLoS Pathog.">
        <title>Diverse lifestyles and strategies of plant pathogenesis encoded in the genomes of eighteen Dothideomycetes fungi.</title>
        <authorList>
            <person name="Ohm R.A."/>
            <person name="Feau N."/>
            <person name="Henrissat B."/>
            <person name="Schoch C.L."/>
            <person name="Horwitz B.A."/>
            <person name="Barry K.W."/>
            <person name="Condon B.J."/>
            <person name="Copeland A.C."/>
            <person name="Dhillon B."/>
            <person name="Glaser F."/>
            <person name="Hesse C.N."/>
            <person name="Kosti I."/>
            <person name="LaButti K."/>
            <person name="Lindquist E.A."/>
            <person name="Lucas S."/>
            <person name="Salamov A.A."/>
            <person name="Bradshaw R.E."/>
            <person name="Ciuffetti L."/>
            <person name="Hamelin R.C."/>
            <person name="Kema G.H.J."/>
            <person name="Lawrence C."/>
            <person name="Scott J.A."/>
            <person name="Spatafora J.W."/>
            <person name="Turgeon B.G."/>
            <person name="de Wit P.J.G.M."/>
            <person name="Zhong S."/>
            <person name="Goodwin S.B."/>
            <person name="Grigoriev I.V."/>
        </authorList>
    </citation>
    <scope>NUCLEOTIDE SEQUENCE [LARGE SCALE GENOMIC DNA]</scope>
    <source>
        <strain evidence="19 20">UAMH 10762</strain>
    </source>
</reference>
<comment type="similarity">
    <text evidence="2 12">Belongs to the RNA polymerase beta chain family.</text>
</comment>
<evidence type="ECO:0000256" key="7">
    <source>
        <dbReference type="ARBA" id="ARBA00022771"/>
    </source>
</evidence>
<evidence type="ECO:0000256" key="3">
    <source>
        <dbReference type="ARBA" id="ARBA00022478"/>
    </source>
</evidence>
<evidence type="ECO:0000256" key="5">
    <source>
        <dbReference type="ARBA" id="ARBA00022695"/>
    </source>
</evidence>
<evidence type="ECO:0000259" key="14">
    <source>
        <dbReference type="Pfam" id="PF04560"/>
    </source>
</evidence>
<dbReference type="Pfam" id="PF04560">
    <property type="entry name" value="RNA_pol_Rpb2_7"/>
    <property type="match status" value="1"/>
</dbReference>
<dbReference type="RefSeq" id="XP_007676832.1">
    <property type="nucleotide sequence ID" value="XM_007678642.1"/>
</dbReference>
<evidence type="ECO:0000256" key="2">
    <source>
        <dbReference type="ARBA" id="ARBA00006835"/>
    </source>
</evidence>
<dbReference type="InterPro" id="IPR007642">
    <property type="entry name" value="RNA_pol_Rpb2_2"/>
</dbReference>
<dbReference type="GO" id="GO:0008270">
    <property type="term" value="F:zinc ion binding"/>
    <property type="evidence" value="ECO:0007669"/>
    <property type="project" value="UniProtKB-KW"/>
</dbReference>
<dbReference type="Pfam" id="PF00562">
    <property type="entry name" value="RNA_pol_Rpb2_6"/>
    <property type="match status" value="1"/>
</dbReference>
<accession>M2MWL2</accession>
<dbReference type="Gene3D" id="2.40.50.150">
    <property type="match status" value="1"/>
</dbReference>
<dbReference type="KEGG" id="bcom:BAUCODRAFT_34698"/>
<dbReference type="EC" id="2.7.7.6" evidence="12"/>
<evidence type="ECO:0000256" key="4">
    <source>
        <dbReference type="ARBA" id="ARBA00022679"/>
    </source>
</evidence>
<dbReference type="Pfam" id="PF04565">
    <property type="entry name" value="RNA_pol_Rpb2_3"/>
    <property type="match status" value="1"/>
</dbReference>
<keyword evidence="4 12" id="KW-0808">Transferase</keyword>
<dbReference type="PANTHER" id="PTHR20856">
    <property type="entry name" value="DNA-DIRECTED RNA POLYMERASE I SUBUNIT 2"/>
    <property type="match status" value="1"/>
</dbReference>
<evidence type="ECO:0000256" key="11">
    <source>
        <dbReference type="ARBA" id="ARBA00047768"/>
    </source>
</evidence>